<organism evidence="1 2">
    <name type="scientific">Lacticaseibacillus baoqingensis</name>
    <dbReference type="NCBI Taxonomy" id="2486013"/>
    <lineage>
        <taxon>Bacteria</taxon>
        <taxon>Bacillati</taxon>
        <taxon>Bacillota</taxon>
        <taxon>Bacilli</taxon>
        <taxon>Lactobacillales</taxon>
        <taxon>Lactobacillaceae</taxon>
        <taxon>Lacticaseibacillus</taxon>
    </lineage>
</organism>
<protein>
    <submittedName>
        <fullName evidence="1">Uncharacterized protein</fullName>
    </submittedName>
</protein>
<evidence type="ECO:0000313" key="2">
    <source>
        <dbReference type="Proteomes" id="UP001597252"/>
    </source>
</evidence>
<accession>A0ABW4EA57</accession>
<keyword evidence="2" id="KW-1185">Reference proteome</keyword>
<reference evidence="2" key="1">
    <citation type="journal article" date="2019" name="Int. J. Syst. Evol. Microbiol.">
        <title>The Global Catalogue of Microorganisms (GCM) 10K type strain sequencing project: providing services to taxonomists for standard genome sequencing and annotation.</title>
        <authorList>
            <consortium name="The Broad Institute Genomics Platform"/>
            <consortium name="The Broad Institute Genome Sequencing Center for Infectious Disease"/>
            <person name="Wu L."/>
            <person name="Ma J."/>
        </authorList>
    </citation>
    <scope>NUCLEOTIDE SEQUENCE [LARGE SCALE GENOMIC DNA]</scope>
    <source>
        <strain evidence="2">CCM 8903</strain>
    </source>
</reference>
<evidence type="ECO:0000313" key="1">
    <source>
        <dbReference type="EMBL" id="MFD1486001.1"/>
    </source>
</evidence>
<dbReference type="EMBL" id="JBHTON010000051">
    <property type="protein sequence ID" value="MFD1486001.1"/>
    <property type="molecule type" value="Genomic_DNA"/>
</dbReference>
<proteinExistence type="predicted"/>
<comment type="caution">
    <text evidence="1">The sequence shown here is derived from an EMBL/GenBank/DDBJ whole genome shotgun (WGS) entry which is preliminary data.</text>
</comment>
<dbReference type="RefSeq" id="WP_125754402.1">
    <property type="nucleotide sequence ID" value="NZ_JBHTON010000051.1"/>
</dbReference>
<gene>
    <name evidence="1" type="ORF">ACFQ5J_12285</name>
</gene>
<sequence length="119" mass="13070">MTIDELVALTDKMANDVPDMMIDEQLAHPDEDIPTAMSNVTGQQARYFMSLFHQKAYPKENMWLVCLLHSGGNEGIAKKSDVSLSTVSHIHANGCSLETAGKIAAACGFTMEQLWEIRG</sequence>
<name>A0ABW4EA57_9LACO</name>
<dbReference type="Proteomes" id="UP001597252">
    <property type="component" value="Unassembled WGS sequence"/>
</dbReference>